<keyword evidence="7" id="KW-1185">Reference proteome</keyword>
<dbReference type="InterPro" id="IPR005522">
    <property type="entry name" value="IPK"/>
</dbReference>
<evidence type="ECO:0000256" key="1">
    <source>
        <dbReference type="ARBA" id="ARBA00007374"/>
    </source>
</evidence>
<dbReference type="GO" id="GO:0005737">
    <property type="term" value="C:cytoplasm"/>
    <property type="evidence" value="ECO:0007669"/>
    <property type="project" value="TreeGrafter"/>
</dbReference>
<dbReference type="OrthoDB" id="338650at2759"/>
<comment type="similarity">
    <text evidence="1 4">Belongs to the inositol phosphokinase (IPK) family.</text>
</comment>
<dbReference type="EMBL" id="QPFP01000064">
    <property type="protein sequence ID" value="TEB24678.1"/>
    <property type="molecule type" value="Genomic_DNA"/>
</dbReference>
<evidence type="ECO:0000256" key="3">
    <source>
        <dbReference type="ARBA" id="ARBA00022777"/>
    </source>
</evidence>
<dbReference type="GO" id="GO:0046854">
    <property type="term" value="P:phosphatidylinositol phosphate biosynthetic process"/>
    <property type="evidence" value="ECO:0007669"/>
    <property type="project" value="TreeGrafter"/>
</dbReference>
<dbReference type="AlphaFoldDB" id="A0A4Y7SSR1"/>
<comment type="caution">
    <text evidence="6">The sequence shown here is derived from an EMBL/GenBank/DDBJ whole genome shotgun (WGS) entry which is preliminary data.</text>
</comment>
<evidence type="ECO:0000313" key="7">
    <source>
        <dbReference type="Proteomes" id="UP000298030"/>
    </source>
</evidence>
<keyword evidence="3 4" id="KW-0418">Kinase</keyword>
<dbReference type="GO" id="GO:0032958">
    <property type="term" value="P:inositol phosphate biosynthetic process"/>
    <property type="evidence" value="ECO:0007669"/>
    <property type="project" value="InterPro"/>
</dbReference>
<dbReference type="PANTHER" id="PTHR12400">
    <property type="entry name" value="INOSITOL POLYPHOSPHATE KINASE"/>
    <property type="match status" value="1"/>
</dbReference>
<proteinExistence type="inferred from homology"/>
<keyword evidence="2 4" id="KW-0808">Transferase</keyword>
<evidence type="ECO:0000313" key="6">
    <source>
        <dbReference type="EMBL" id="TEB24678.1"/>
    </source>
</evidence>
<protein>
    <recommendedName>
        <fullName evidence="4">Kinase</fullName>
        <ecNumber evidence="4">2.7.-.-</ecNumber>
    </recommendedName>
</protein>
<dbReference type="Proteomes" id="UP000298030">
    <property type="component" value="Unassembled WGS sequence"/>
</dbReference>
<organism evidence="6 7">
    <name type="scientific">Coprinellus micaceus</name>
    <name type="common">Glistening ink-cap mushroom</name>
    <name type="synonym">Coprinus micaceus</name>
    <dbReference type="NCBI Taxonomy" id="71717"/>
    <lineage>
        <taxon>Eukaryota</taxon>
        <taxon>Fungi</taxon>
        <taxon>Dikarya</taxon>
        <taxon>Basidiomycota</taxon>
        <taxon>Agaricomycotina</taxon>
        <taxon>Agaricomycetes</taxon>
        <taxon>Agaricomycetidae</taxon>
        <taxon>Agaricales</taxon>
        <taxon>Agaricineae</taxon>
        <taxon>Psathyrellaceae</taxon>
        <taxon>Coprinellus</taxon>
    </lineage>
</organism>
<feature type="compositionally biased region" description="Acidic residues" evidence="5">
    <location>
        <begin position="238"/>
        <end position="253"/>
    </location>
</feature>
<evidence type="ECO:0000256" key="2">
    <source>
        <dbReference type="ARBA" id="ARBA00022679"/>
    </source>
</evidence>
<dbReference type="SUPFAM" id="SSF56104">
    <property type="entry name" value="SAICAR synthase-like"/>
    <property type="match status" value="1"/>
</dbReference>
<evidence type="ECO:0000256" key="5">
    <source>
        <dbReference type="SAM" id="MobiDB-lite"/>
    </source>
</evidence>
<dbReference type="EC" id="2.7.-.-" evidence="4"/>
<dbReference type="GO" id="GO:0005634">
    <property type="term" value="C:nucleus"/>
    <property type="evidence" value="ECO:0007669"/>
    <property type="project" value="TreeGrafter"/>
</dbReference>
<dbReference type="GO" id="GO:0000824">
    <property type="term" value="F:inositol-1,4,5,6-tetrakisphosphate 3-kinase activity"/>
    <property type="evidence" value="ECO:0007669"/>
    <property type="project" value="TreeGrafter"/>
</dbReference>
<dbReference type="GO" id="GO:0008440">
    <property type="term" value="F:inositol-1,4,5-trisphosphate 3-kinase activity"/>
    <property type="evidence" value="ECO:0007669"/>
    <property type="project" value="TreeGrafter"/>
</dbReference>
<dbReference type="Pfam" id="PF03770">
    <property type="entry name" value="IPK"/>
    <property type="match status" value="1"/>
</dbReference>
<gene>
    <name evidence="6" type="ORF">FA13DRAFT_1293053</name>
</gene>
<name>A0A4Y7SSR1_COPMI</name>
<dbReference type="Gene3D" id="3.30.470.160">
    <property type="entry name" value="Inositol polyphosphate kinase"/>
    <property type="match status" value="1"/>
</dbReference>
<accession>A0A4Y7SSR1</accession>
<dbReference type="PANTHER" id="PTHR12400:SF108">
    <property type="entry name" value="KINASE"/>
    <property type="match status" value="1"/>
</dbReference>
<feature type="region of interest" description="Disordered" evidence="5">
    <location>
        <begin position="230"/>
        <end position="259"/>
    </location>
</feature>
<dbReference type="InterPro" id="IPR038286">
    <property type="entry name" value="IPK_sf"/>
</dbReference>
<sequence length="302" mass="32864">MTTEDGSLLIKPALKQELAFYQRIQSDPAEAFIALKKYTPKFLGTLTLEGEAAGSIDEGTLQIKPVGERKESLVLENLSHKFSKPNILDIKLGTVLYDDAANEDKVQRMLKTARETTSLETGVRLTGFQVYDNSTGVAVNTPKSYGKSIKPADLPDGVGRFFPAGDAEGSSQGLPKATLIPILESIRAEIAEIRDALSKLEFRMVGGSILIIYEADWERAAEGIKQYLASHSKPKADAEEEEEDEEDESDDEDHAPPPAYTVKMIDFAHTKVEAGIGPDEGVLLGVDTTLKLLDGRIATLKA</sequence>
<reference evidence="6 7" key="1">
    <citation type="journal article" date="2019" name="Nat. Ecol. Evol.">
        <title>Megaphylogeny resolves global patterns of mushroom evolution.</title>
        <authorList>
            <person name="Varga T."/>
            <person name="Krizsan K."/>
            <person name="Foldi C."/>
            <person name="Dima B."/>
            <person name="Sanchez-Garcia M."/>
            <person name="Sanchez-Ramirez S."/>
            <person name="Szollosi G.J."/>
            <person name="Szarkandi J.G."/>
            <person name="Papp V."/>
            <person name="Albert L."/>
            <person name="Andreopoulos W."/>
            <person name="Angelini C."/>
            <person name="Antonin V."/>
            <person name="Barry K.W."/>
            <person name="Bougher N.L."/>
            <person name="Buchanan P."/>
            <person name="Buyck B."/>
            <person name="Bense V."/>
            <person name="Catcheside P."/>
            <person name="Chovatia M."/>
            <person name="Cooper J."/>
            <person name="Damon W."/>
            <person name="Desjardin D."/>
            <person name="Finy P."/>
            <person name="Geml J."/>
            <person name="Haridas S."/>
            <person name="Hughes K."/>
            <person name="Justo A."/>
            <person name="Karasinski D."/>
            <person name="Kautmanova I."/>
            <person name="Kiss B."/>
            <person name="Kocsube S."/>
            <person name="Kotiranta H."/>
            <person name="LaButti K.M."/>
            <person name="Lechner B.E."/>
            <person name="Liimatainen K."/>
            <person name="Lipzen A."/>
            <person name="Lukacs Z."/>
            <person name="Mihaltcheva S."/>
            <person name="Morgado L.N."/>
            <person name="Niskanen T."/>
            <person name="Noordeloos M.E."/>
            <person name="Ohm R.A."/>
            <person name="Ortiz-Santana B."/>
            <person name="Ovrebo C."/>
            <person name="Racz N."/>
            <person name="Riley R."/>
            <person name="Savchenko A."/>
            <person name="Shiryaev A."/>
            <person name="Soop K."/>
            <person name="Spirin V."/>
            <person name="Szebenyi C."/>
            <person name="Tomsovsky M."/>
            <person name="Tulloss R.E."/>
            <person name="Uehling J."/>
            <person name="Grigoriev I.V."/>
            <person name="Vagvolgyi C."/>
            <person name="Papp T."/>
            <person name="Martin F.M."/>
            <person name="Miettinen O."/>
            <person name="Hibbett D.S."/>
            <person name="Nagy L.G."/>
        </authorList>
    </citation>
    <scope>NUCLEOTIDE SEQUENCE [LARGE SCALE GENOMIC DNA]</scope>
    <source>
        <strain evidence="6 7">FP101781</strain>
    </source>
</reference>
<evidence type="ECO:0000256" key="4">
    <source>
        <dbReference type="RuleBase" id="RU363090"/>
    </source>
</evidence>
<dbReference type="STRING" id="71717.A0A4Y7SSR1"/>